<reference evidence="1" key="1">
    <citation type="submission" date="2021-09" db="EMBL/GenBank/DDBJ databases">
        <title>The genome of Mauremys mutica provides insights into the evolution of semi-aquatic lifestyle.</title>
        <authorList>
            <person name="Gong S."/>
            <person name="Gao Y."/>
        </authorList>
    </citation>
    <scope>NUCLEOTIDE SEQUENCE</scope>
    <source>
        <strain evidence="1">MM-2020</strain>
        <tissue evidence="1">Muscle</tissue>
    </source>
</reference>
<organism evidence="1 2">
    <name type="scientific">Mauremys mutica</name>
    <name type="common">yellowpond turtle</name>
    <dbReference type="NCBI Taxonomy" id="74926"/>
    <lineage>
        <taxon>Eukaryota</taxon>
        <taxon>Metazoa</taxon>
        <taxon>Chordata</taxon>
        <taxon>Craniata</taxon>
        <taxon>Vertebrata</taxon>
        <taxon>Euteleostomi</taxon>
        <taxon>Archelosauria</taxon>
        <taxon>Testudinata</taxon>
        <taxon>Testudines</taxon>
        <taxon>Cryptodira</taxon>
        <taxon>Durocryptodira</taxon>
        <taxon>Testudinoidea</taxon>
        <taxon>Geoemydidae</taxon>
        <taxon>Geoemydinae</taxon>
        <taxon>Mauremys</taxon>
    </lineage>
</organism>
<evidence type="ECO:0000313" key="2">
    <source>
        <dbReference type="Proteomes" id="UP000827986"/>
    </source>
</evidence>
<accession>A0A9D3X0V1</accession>
<dbReference type="AlphaFoldDB" id="A0A9D3X0V1"/>
<evidence type="ECO:0000313" key="1">
    <source>
        <dbReference type="EMBL" id="KAH1170873.1"/>
    </source>
</evidence>
<protein>
    <submittedName>
        <fullName evidence="1">Uncharacterized protein</fullName>
    </submittedName>
</protein>
<gene>
    <name evidence="1" type="ORF">KIL84_006491</name>
</gene>
<keyword evidence="2" id="KW-1185">Reference proteome</keyword>
<name>A0A9D3X0V1_9SAUR</name>
<dbReference type="Proteomes" id="UP000827986">
    <property type="component" value="Unassembled WGS sequence"/>
</dbReference>
<comment type="caution">
    <text evidence="1">The sequence shown here is derived from an EMBL/GenBank/DDBJ whole genome shotgun (WGS) entry which is preliminary data.</text>
</comment>
<sequence length="129" mass="14766">MSSITSMIVIQLLSLQEEMFAICHSGQLSRIQNHADSVQIRILQQLLADIYKSIHILKLVLSNFHVVSKHLGNSCWNHKFYPSPLRLFLKLKWSFNSSFLETPKGKWQIKPANLQAVLSSALRKHAQNS</sequence>
<proteinExistence type="predicted"/>
<dbReference type="EMBL" id="JAHDVG010000483">
    <property type="protein sequence ID" value="KAH1170873.1"/>
    <property type="molecule type" value="Genomic_DNA"/>
</dbReference>